<dbReference type="AlphaFoldDB" id="R0KZL8"/>
<protein>
    <submittedName>
        <fullName evidence="1">Uncharacterized protein</fullName>
    </submittedName>
</protein>
<organism evidence="1 2">
    <name type="scientific">Anas platyrhynchos</name>
    <name type="common">Mallard</name>
    <name type="synonym">Anas boschas</name>
    <dbReference type="NCBI Taxonomy" id="8839"/>
    <lineage>
        <taxon>Eukaryota</taxon>
        <taxon>Metazoa</taxon>
        <taxon>Chordata</taxon>
        <taxon>Craniata</taxon>
        <taxon>Vertebrata</taxon>
        <taxon>Euteleostomi</taxon>
        <taxon>Archelosauria</taxon>
        <taxon>Archosauria</taxon>
        <taxon>Dinosauria</taxon>
        <taxon>Saurischia</taxon>
        <taxon>Theropoda</taxon>
        <taxon>Coelurosauria</taxon>
        <taxon>Aves</taxon>
        <taxon>Neognathae</taxon>
        <taxon>Galloanserae</taxon>
        <taxon>Anseriformes</taxon>
        <taxon>Anatidae</taxon>
        <taxon>Anatinae</taxon>
        <taxon>Anas</taxon>
    </lineage>
</organism>
<dbReference type="Proteomes" id="UP000296049">
    <property type="component" value="Unassembled WGS sequence"/>
</dbReference>
<gene>
    <name evidence="1" type="ORF">Anapl_17702</name>
</gene>
<name>R0KZL8_ANAPL</name>
<keyword evidence="2" id="KW-1185">Reference proteome</keyword>
<reference evidence="2" key="1">
    <citation type="journal article" date="2013" name="Nat. Genet.">
        <title>The duck genome and transcriptome provide insight into an avian influenza virus reservoir species.</title>
        <authorList>
            <person name="Huang Y."/>
            <person name="Li Y."/>
            <person name="Burt D.W."/>
            <person name="Chen H."/>
            <person name="Zhang Y."/>
            <person name="Qian W."/>
            <person name="Kim H."/>
            <person name="Gan S."/>
            <person name="Zhao Y."/>
            <person name="Li J."/>
            <person name="Yi K."/>
            <person name="Feng H."/>
            <person name="Zhu P."/>
            <person name="Li B."/>
            <person name="Liu Q."/>
            <person name="Fairley S."/>
            <person name="Magor K.E."/>
            <person name="Du Z."/>
            <person name="Hu X."/>
            <person name="Goodman L."/>
            <person name="Tafer H."/>
            <person name="Vignal A."/>
            <person name="Lee T."/>
            <person name="Kim K.W."/>
            <person name="Sheng Z."/>
            <person name="An Y."/>
            <person name="Searle S."/>
            <person name="Herrero J."/>
            <person name="Groenen M.A."/>
            <person name="Crooijmans R.P."/>
            <person name="Faraut T."/>
            <person name="Cai Q."/>
            <person name="Webster R.G."/>
            <person name="Aldridge J.R."/>
            <person name="Warren W.C."/>
            <person name="Bartschat S."/>
            <person name="Kehr S."/>
            <person name="Marz M."/>
            <person name="Stadler P.F."/>
            <person name="Smith J."/>
            <person name="Kraus R.H."/>
            <person name="Zhao Y."/>
            <person name="Ren L."/>
            <person name="Fei J."/>
            <person name="Morisson M."/>
            <person name="Kaiser P."/>
            <person name="Griffin D.K."/>
            <person name="Rao M."/>
            <person name="Pitel F."/>
            <person name="Wang J."/>
            <person name="Li N."/>
        </authorList>
    </citation>
    <scope>NUCLEOTIDE SEQUENCE [LARGE SCALE GENOMIC DNA]</scope>
</reference>
<sequence>MWGSGTSAAILRIQCYQTQPWEQAFLITFAMCVHMFLVAVVERAAVPKGQKAVSPKHRQLFPRLLLGYEARKQYHQTSQQLFRHLLLGYMLHTTDQDQPASSVCSMLYSFREQLRAAGLQLKQCHCSTSPRLDARLYSAGTPTVPSELNVSLPNSCPEQDGILRTVLGQQEHRLHLPALRGASMEVLGSDLQMGCGELGLAAATKQVNGIQKPVYCQSSVHVRSLTPEERFRKPENGVRYGCPETERNYKEGQDLNRILSEIMNPILGKRAELE</sequence>
<dbReference type="EMBL" id="KB746390">
    <property type="protein sequence ID" value="EOA93422.1"/>
    <property type="molecule type" value="Genomic_DNA"/>
</dbReference>
<proteinExistence type="predicted"/>
<accession>R0KZL8</accession>
<evidence type="ECO:0000313" key="1">
    <source>
        <dbReference type="EMBL" id="EOA93422.1"/>
    </source>
</evidence>
<evidence type="ECO:0000313" key="2">
    <source>
        <dbReference type="Proteomes" id="UP000296049"/>
    </source>
</evidence>